<evidence type="ECO:0000313" key="4">
    <source>
        <dbReference type="EMBL" id="KAK5951514.1"/>
    </source>
</evidence>
<sequence>MTEPIACYIIPACSYSSPQPPQLLAACSLYPEYLANHKHYLAKIQIVDQTAELENFYSVDDPEPEPIPTAERPKSAPRPPSSVDSSISFPQPPRLETTSHSPRQQSIGRFETATKSPTYVSPASFDNILSFSGAKRRRTNDSTTPSEHYRPIQLPPISQELQNHLPVRNSPSNSSYHSSTYYNYASPTEANETRRIEAEYARLADSEAAKIPDEPLLSFASWKKNFRWPNQYTTQQCVCLFKYYIDVLGPWLDVGDPTRQFTSAVPQRARKCPPLLNAIFSAAALHLRYVSRLRSPSRTIHYAGWDLPDLNQVSTIKYYQATTAYLRALCDNDAHARDEDMLASTVIIRFYEELDELVTGTSQERVVREFQLFVTAQAKPDLFQVSYDHYDFKVPGAFKNVRNLAEPYLKSYQHSSFRIALRQECQRALLKREEVNLPLQAWKLLDGFDDADDSTWTDRHLYHYANVLQFCFSRAQSGPQRIPRWQELRDLEIRCSRWQELKDFETRWEEARPLSFSHYHRKEPDRSKGEVFPQIWYVHEVNAMGMLYFHFARVLLTVYNPNLDGIGPGIGAAAAQRKVSEEVRDIVIQLCGVAKSTDQTQPCLVQAYNAIAMFGEHFTDRTEQEALLRLLEELDAKHGWPVDKEIANLKREWRWSR</sequence>
<keyword evidence="2" id="KW-0539">Nucleus</keyword>
<protein>
    <submittedName>
        <fullName evidence="4">Uncharacterized protein</fullName>
    </submittedName>
</protein>
<dbReference type="InterPro" id="IPR021858">
    <property type="entry name" value="Fun_TF"/>
</dbReference>
<comment type="caution">
    <text evidence="4">The sequence shown here is derived from an EMBL/GenBank/DDBJ whole genome shotgun (WGS) entry which is preliminary data.</text>
</comment>
<reference evidence="4 5" key="1">
    <citation type="submission" date="2022-12" db="EMBL/GenBank/DDBJ databases">
        <title>Genomic features and morphological characterization of a novel Knufia sp. strain isolated from spacecraft assembly facility.</title>
        <authorList>
            <person name="Teixeira M."/>
            <person name="Chander A.M."/>
            <person name="Stajich J.E."/>
            <person name="Venkateswaran K."/>
        </authorList>
    </citation>
    <scope>NUCLEOTIDE SEQUENCE [LARGE SCALE GENOMIC DNA]</scope>
    <source>
        <strain evidence="4 5">FJI-L2-BK-P2</strain>
    </source>
</reference>
<dbReference type="GO" id="GO:0003700">
    <property type="term" value="F:DNA-binding transcription factor activity"/>
    <property type="evidence" value="ECO:0007669"/>
    <property type="project" value="TreeGrafter"/>
</dbReference>
<dbReference type="Proteomes" id="UP001316803">
    <property type="component" value="Unassembled WGS sequence"/>
</dbReference>
<feature type="compositionally biased region" description="Polar residues" evidence="3">
    <location>
        <begin position="96"/>
        <end position="115"/>
    </location>
</feature>
<gene>
    <name evidence="4" type="ORF">OHC33_007570</name>
</gene>
<dbReference type="GO" id="GO:0005634">
    <property type="term" value="C:nucleus"/>
    <property type="evidence" value="ECO:0007669"/>
    <property type="project" value="UniProtKB-SubCell"/>
</dbReference>
<evidence type="ECO:0000313" key="5">
    <source>
        <dbReference type="Proteomes" id="UP001316803"/>
    </source>
</evidence>
<dbReference type="AlphaFoldDB" id="A0AAN8I4C6"/>
<proteinExistence type="predicted"/>
<comment type="subcellular location">
    <subcellularLocation>
        <location evidence="1">Nucleus</location>
    </subcellularLocation>
</comment>
<feature type="region of interest" description="Disordered" evidence="3">
    <location>
        <begin position="131"/>
        <end position="153"/>
    </location>
</feature>
<dbReference type="Pfam" id="PF11951">
    <property type="entry name" value="Fungal_trans_2"/>
    <property type="match status" value="1"/>
</dbReference>
<accession>A0AAN8I4C6</accession>
<evidence type="ECO:0000256" key="2">
    <source>
        <dbReference type="ARBA" id="ARBA00023242"/>
    </source>
</evidence>
<evidence type="ECO:0000256" key="3">
    <source>
        <dbReference type="SAM" id="MobiDB-lite"/>
    </source>
</evidence>
<dbReference type="PANTHER" id="PTHR37534:SF2">
    <property type="entry name" value="N-ACETYLTRANSFERASE DOMAIN-CONTAINING PROTEIN"/>
    <property type="match status" value="1"/>
</dbReference>
<keyword evidence="5" id="KW-1185">Reference proteome</keyword>
<dbReference type="EMBL" id="JAKLMC020000020">
    <property type="protein sequence ID" value="KAK5951514.1"/>
    <property type="molecule type" value="Genomic_DNA"/>
</dbReference>
<feature type="region of interest" description="Disordered" evidence="3">
    <location>
        <begin position="58"/>
        <end position="115"/>
    </location>
</feature>
<dbReference type="GO" id="GO:0045944">
    <property type="term" value="P:positive regulation of transcription by RNA polymerase II"/>
    <property type="evidence" value="ECO:0007669"/>
    <property type="project" value="TreeGrafter"/>
</dbReference>
<evidence type="ECO:0000256" key="1">
    <source>
        <dbReference type="ARBA" id="ARBA00004123"/>
    </source>
</evidence>
<dbReference type="GO" id="GO:0000976">
    <property type="term" value="F:transcription cis-regulatory region binding"/>
    <property type="evidence" value="ECO:0007669"/>
    <property type="project" value="TreeGrafter"/>
</dbReference>
<dbReference type="PANTHER" id="PTHR37534">
    <property type="entry name" value="TRANSCRIPTIONAL ACTIVATOR PROTEIN UGA3"/>
    <property type="match status" value="1"/>
</dbReference>
<organism evidence="4 5">
    <name type="scientific">Knufia fluminis</name>
    <dbReference type="NCBI Taxonomy" id="191047"/>
    <lineage>
        <taxon>Eukaryota</taxon>
        <taxon>Fungi</taxon>
        <taxon>Dikarya</taxon>
        <taxon>Ascomycota</taxon>
        <taxon>Pezizomycotina</taxon>
        <taxon>Eurotiomycetes</taxon>
        <taxon>Chaetothyriomycetidae</taxon>
        <taxon>Chaetothyriales</taxon>
        <taxon>Trichomeriaceae</taxon>
        <taxon>Knufia</taxon>
    </lineage>
</organism>
<name>A0AAN8I4C6_9EURO</name>